<dbReference type="EMBL" id="BPMK01000011">
    <property type="protein sequence ID" value="GIZ52701.1"/>
    <property type="molecule type" value="Genomic_DNA"/>
</dbReference>
<keyword evidence="1" id="KW-0808">Transferase</keyword>
<dbReference type="InterPro" id="IPR005467">
    <property type="entry name" value="His_kinase_dom"/>
</dbReference>
<name>A0ABQ4Q6R8_9BURK</name>
<dbReference type="Gene3D" id="3.30.450.20">
    <property type="entry name" value="PAS domain"/>
    <property type="match status" value="2"/>
</dbReference>
<protein>
    <recommendedName>
        <fullName evidence="4">Histidine kinase domain-containing protein</fullName>
    </recommendedName>
</protein>
<dbReference type="InterPro" id="IPR050482">
    <property type="entry name" value="Sensor_HK_TwoCompSys"/>
</dbReference>
<dbReference type="Gene3D" id="3.30.565.10">
    <property type="entry name" value="Histidine kinase-like ATPase, C-terminal domain"/>
    <property type="match status" value="1"/>
</dbReference>
<dbReference type="PANTHER" id="PTHR24421:SF59">
    <property type="entry name" value="OXYGEN SENSOR HISTIDINE KINASE NREB"/>
    <property type="match status" value="1"/>
</dbReference>
<dbReference type="NCBIfam" id="TIGR00229">
    <property type="entry name" value="sensory_box"/>
    <property type="match status" value="1"/>
</dbReference>
<evidence type="ECO:0000256" key="3">
    <source>
        <dbReference type="ARBA" id="ARBA00023012"/>
    </source>
</evidence>
<dbReference type="CDD" id="cd16917">
    <property type="entry name" value="HATPase_UhpB-NarQ-NarX-like"/>
    <property type="match status" value="1"/>
</dbReference>
<dbReference type="Pfam" id="PF07730">
    <property type="entry name" value="HisKA_3"/>
    <property type="match status" value="1"/>
</dbReference>
<dbReference type="InterPro" id="IPR036890">
    <property type="entry name" value="HATPase_C_sf"/>
</dbReference>
<evidence type="ECO:0000256" key="2">
    <source>
        <dbReference type="ARBA" id="ARBA00022777"/>
    </source>
</evidence>
<dbReference type="PROSITE" id="PS50109">
    <property type="entry name" value="HIS_KIN"/>
    <property type="match status" value="1"/>
</dbReference>
<dbReference type="SUPFAM" id="SSF55874">
    <property type="entry name" value="ATPase domain of HSP90 chaperone/DNA topoisomerase II/histidine kinase"/>
    <property type="match status" value="1"/>
</dbReference>
<keyword evidence="3" id="KW-0902">Two-component regulatory system</keyword>
<evidence type="ECO:0000256" key="1">
    <source>
        <dbReference type="ARBA" id="ARBA00022679"/>
    </source>
</evidence>
<comment type="caution">
    <text evidence="5">The sequence shown here is derived from an EMBL/GenBank/DDBJ whole genome shotgun (WGS) entry which is preliminary data.</text>
</comment>
<dbReference type="Pfam" id="PF02518">
    <property type="entry name" value="HATPase_c"/>
    <property type="match status" value="1"/>
</dbReference>
<dbReference type="Proteomes" id="UP000887222">
    <property type="component" value="Unassembled WGS sequence"/>
</dbReference>
<evidence type="ECO:0000313" key="5">
    <source>
        <dbReference type="EMBL" id="GIZ52701.1"/>
    </source>
</evidence>
<dbReference type="SMART" id="SM00387">
    <property type="entry name" value="HATPase_c"/>
    <property type="match status" value="1"/>
</dbReference>
<proteinExistence type="predicted"/>
<dbReference type="SMART" id="SM00091">
    <property type="entry name" value="PAS"/>
    <property type="match status" value="2"/>
</dbReference>
<dbReference type="InterPro" id="IPR003594">
    <property type="entry name" value="HATPase_dom"/>
</dbReference>
<dbReference type="CDD" id="cd00130">
    <property type="entry name" value="PAS"/>
    <property type="match status" value="1"/>
</dbReference>
<evidence type="ECO:0000313" key="6">
    <source>
        <dbReference type="Proteomes" id="UP000887222"/>
    </source>
</evidence>
<dbReference type="SUPFAM" id="SSF55785">
    <property type="entry name" value="PYP-like sensor domain (PAS domain)"/>
    <property type="match status" value="2"/>
</dbReference>
<dbReference type="Gene3D" id="1.20.5.1930">
    <property type="match status" value="1"/>
</dbReference>
<dbReference type="InterPro" id="IPR035965">
    <property type="entry name" value="PAS-like_dom_sf"/>
</dbReference>
<sequence>MLRSEWLPVVMQGSFSEIYIVDRGSFRILHANPAARKNLQYTAAELAAMTPLDLARQVSREVLENILMPLACGKASRASLDTVHTRKDGSTYPVEFRLYHCASDTAPAYVMIGNDTSARHAAAKALRLSEARFRTIVSNTPGLFFQLLRKADGTTTMPYLGDGCHALLGVSAEQLRADPGQFVALIVDEDRQSFIDSLNASAAGMKELNWEGRIHVAKWKDTKWINIRSTPRALSGDDVQWEGIMTNITQSKLEQAEIRRSRAQLAELSAHIQTVKEIERTRIAREIHDDLGGNLTAIKMAMALVKKRLPPEDAALAEKAAYVDTLVDRTIEAIHRITVDLRPGILDFGIVAAIEWQAREFEKQLGIPCEVSSDEHIELPADQAAAMFRIFQEALTNIGKHAQAGRVAVTLQRSADSVLLEVTDNGRGIVPTDRLKPKSFGIRGMEERVGALGGELEVSGAPGGGTKVAIRIPLPLKQ</sequence>
<evidence type="ECO:0000259" key="4">
    <source>
        <dbReference type="PROSITE" id="PS50109"/>
    </source>
</evidence>
<dbReference type="InterPro" id="IPR011712">
    <property type="entry name" value="Sig_transdc_His_kin_sub3_dim/P"/>
</dbReference>
<feature type="domain" description="Histidine kinase" evidence="4">
    <location>
        <begin position="387"/>
        <end position="476"/>
    </location>
</feature>
<dbReference type="PANTHER" id="PTHR24421">
    <property type="entry name" value="NITRATE/NITRITE SENSOR PROTEIN NARX-RELATED"/>
    <property type="match status" value="1"/>
</dbReference>
<keyword evidence="6" id="KW-1185">Reference proteome</keyword>
<dbReference type="Pfam" id="PF13426">
    <property type="entry name" value="PAS_9"/>
    <property type="match status" value="1"/>
</dbReference>
<dbReference type="InterPro" id="IPR000014">
    <property type="entry name" value="PAS"/>
</dbReference>
<gene>
    <name evidence="5" type="ORF">NCCP691_27150</name>
</gene>
<reference evidence="5 6" key="1">
    <citation type="journal article" date="2022" name="Int. J. Syst. Evol. Microbiol.">
        <title>Noviherbaspirillum aridicola sp. nov., isolated from an arid soil in Pakistan.</title>
        <authorList>
            <person name="Khan I.U."/>
            <person name="Saqib M."/>
            <person name="Amin A."/>
            <person name="Hussain F."/>
            <person name="Li L."/>
            <person name="Liu Y.H."/>
            <person name="Fang B.Z."/>
            <person name="Ahmed I."/>
            <person name="Li W.J."/>
        </authorList>
    </citation>
    <scope>NUCLEOTIDE SEQUENCE [LARGE SCALE GENOMIC DNA]</scope>
    <source>
        <strain evidence="5 6">NCCP-691</strain>
    </source>
</reference>
<organism evidence="5 6">
    <name type="scientific">Noviherbaspirillum aridicola</name>
    <dbReference type="NCBI Taxonomy" id="2849687"/>
    <lineage>
        <taxon>Bacteria</taxon>
        <taxon>Pseudomonadati</taxon>
        <taxon>Pseudomonadota</taxon>
        <taxon>Betaproteobacteria</taxon>
        <taxon>Burkholderiales</taxon>
        <taxon>Oxalobacteraceae</taxon>
        <taxon>Noviherbaspirillum</taxon>
    </lineage>
</organism>
<dbReference type="RefSeq" id="WP_220809117.1">
    <property type="nucleotide sequence ID" value="NZ_BPMK01000011.1"/>
</dbReference>
<accession>A0ABQ4Q6R8</accession>
<keyword evidence="2" id="KW-0418">Kinase</keyword>